<sequence>MGDLEPRVRAWTTEYIDAFVKHGEADLVRQLVWEIPALAVFAFLGCPDEDIPLAKELADHRVLVRWDPTKNPAPGDRA</sequence>
<dbReference type="Proteomes" id="UP000238348">
    <property type="component" value="Chromosome"/>
</dbReference>
<evidence type="ECO:0000313" key="2">
    <source>
        <dbReference type="Proteomes" id="UP000238348"/>
    </source>
</evidence>
<dbReference type="GO" id="GO:0016705">
    <property type="term" value="F:oxidoreductase activity, acting on paired donors, with incorporation or reduction of molecular oxygen"/>
    <property type="evidence" value="ECO:0007669"/>
    <property type="project" value="InterPro"/>
</dbReference>
<dbReference type="InterPro" id="IPR036396">
    <property type="entry name" value="Cyt_P450_sf"/>
</dbReference>
<dbReference type="GO" id="GO:0004497">
    <property type="term" value="F:monooxygenase activity"/>
    <property type="evidence" value="ECO:0007669"/>
    <property type="project" value="InterPro"/>
</dbReference>
<protein>
    <submittedName>
        <fullName evidence="1">Uncharacterized protein</fullName>
    </submittedName>
</protein>
<dbReference type="Gene3D" id="1.10.630.10">
    <property type="entry name" value="Cytochrome P450"/>
    <property type="match status" value="1"/>
</dbReference>
<accession>A0A2L0EME9</accession>
<dbReference type="EMBL" id="CP012673">
    <property type="protein sequence ID" value="AUX40460.1"/>
    <property type="molecule type" value="Genomic_DNA"/>
</dbReference>
<dbReference type="AlphaFoldDB" id="A0A2L0EME9"/>
<organism evidence="1 2">
    <name type="scientific">Sorangium cellulosum</name>
    <name type="common">Polyangium cellulosum</name>
    <dbReference type="NCBI Taxonomy" id="56"/>
    <lineage>
        <taxon>Bacteria</taxon>
        <taxon>Pseudomonadati</taxon>
        <taxon>Myxococcota</taxon>
        <taxon>Polyangia</taxon>
        <taxon>Polyangiales</taxon>
        <taxon>Polyangiaceae</taxon>
        <taxon>Sorangium</taxon>
    </lineage>
</organism>
<proteinExistence type="predicted"/>
<dbReference type="GO" id="GO:0005506">
    <property type="term" value="F:iron ion binding"/>
    <property type="evidence" value="ECO:0007669"/>
    <property type="project" value="InterPro"/>
</dbReference>
<evidence type="ECO:0000313" key="1">
    <source>
        <dbReference type="EMBL" id="AUX40460.1"/>
    </source>
</evidence>
<name>A0A2L0EME9_SORCE</name>
<gene>
    <name evidence="1" type="ORF">SOCE26_018610</name>
</gene>
<dbReference type="SUPFAM" id="SSF48264">
    <property type="entry name" value="Cytochrome P450"/>
    <property type="match status" value="1"/>
</dbReference>
<dbReference type="GO" id="GO:0020037">
    <property type="term" value="F:heme binding"/>
    <property type="evidence" value="ECO:0007669"/>
    <property type="project" value="InterPro"/>
</dbReference>
<reference evidence="1 2" key="1">
    <citation type="submission" date="2015-09" db="EMBL/GenBank/DDBJ databases">
        <title>Sorangium comparison.</title>
        <authorList>
            <person name="Zaburannyi N."/>
            <person name="Bunk B."/>
            <person name="Overmann J."/>
            <person name="Mueller R."/>
        </authorList>
    </citation>
    <scope>NUCLEOTIDE SEQUENCE [LARGE SCALE GENOMIC DNA]</scope>
    <source>
        <strain evidence="1 2">So ce26</strain>
    </source>
</reference>